<keyword evidence="2" id="KW-1185">Reference proteome</keyword>
<evidence type="ECO:0000313" key="1">
    <source>
        <dbReference type="EMBL" id="KAJ6392051.1"/>
    </source>
</evidence>
<accession>A0ABQ9BXX3</accession>
<sequence length="71" mass="8015">MKLGNLFRPFIGSASPPTIRSFIGGAKLEDLKERERCEDRELEGCLVAAKDKCVGFAKEKCWKPFREARIA</sequence>
<organism evidence="1 2">
    <name type="scientific">Salix suchowensis</name>
    <dbReference type="NCBI Taxonomy" id="1278906"/>
    <lineage>
        <taxon>Eukaryota</taxon>
        <taxon>Viridiplantae</taxon>
        <taxon>Streptophyta</taxon>
        <taxon>Embryophyta</taxon>
        <taxon>Tracheophyta</taxon>
        <taxon>Spermatophyta</taxon>
        <taxon>Magnoliopsida</taxon>
        <taxon>eudicotyledons</taxon>
        <taxon>Gunneridae</taxon>
        <taxon>Pentapetalae</taxon>
        <taxon>rosids</taxon>
        <taxon>fabids</taxon>
        <taxon>Malpighiales</taxon>
        <taxon>Salicaceae</taxon>
        <taxon>Saliceae</taxon>
        <taxon>Salix</taxon>
    </lineage>
</organism>
<dbReference type="Proteomes" id="UP001141253">
    <property type="component" value="Chromosome 2"/>
</dbReference>
<proteinExistence type="predicted"/>
<feature type="non-terminal residue" evidence="1">
    <location>
        <position position="71"/>
    </location>
</feature>
<dbReference type="PANTHER" id="PTHR36773">
    <property type="entry name" value="EXPRESSED PROTEIN"/>
    <property type="match status" value="1"/>
</dbReference>
<dbReference type="EMBL" id="JAPFFI010000006">
    <property type="protein sequence ID" value="KAJ6392051.1"/>
    <property type="molecule type" value="Genomic_DNA"/>
</dbReference>
<protein>
    <submittedName>
        <fullName evidence="1">Uncharacterized protein</fullName>
    </submittedName>
</protein>
<dbReference type="PANTHER" id="PTHR36773:SF1">
    <property type="entry name" value="EXPRESSED PROTEIN"/>
    <property type="match status" value="1"/>
</dbReference>
<reference evidence="1" key="2">
    <citation type="journal article" date="2023" name="Int. J. Mol. Sci.">
        <title>De Novo Assembly and Annotation of 11 Diverse Shrub Willow (Salix) Genomes Reveals Novel Gene Organization in Sex-Linked Regions.</title>
        <authorList>
            <person name="Hyden B."/>
            <person name="Feng K."/>
            <person name="Yates T.B."/>
            <person name="Jawdy S."/>
            <person name="Cereghino C."/>
            <person name="Smart L.B."/>
            <person name="Muchero W."/>
        </authorList>
    </citation>
    <scope>NUCLEOTIDE SEQUENCE</scope>
    <source>
        <tissue evidence="1">Shoot tip</tissue>
    </source>
</reference>
<comment type="caution">
    <text evidence="1">The sequence shown here is derived from an EMBL/GenBank/DDBJ whole genome shotgun (WGS) entry which is preliminary data.</text>
</comment>
<name>A0ABQ9BXX3_9ROSI</name>
<evidence type="ECO:0000313" key="2">
    <source>
        <dbReference type="Proteomes" id="UP001141253"/>
    </source>
</evidence>
<reference evidence="1" key="1">
    <citation type="submission" date="2022-10" db="EMBL/GenBank/DDBJ databases">
        <authorList>
            <person name="Hyden B.L."/>
            <person name="Feng K."/>
            <person name="Yates T."/>
            <person name="Jawdy S."/>
            <person name="Smart L.B."/>
            <person name="Muchero W."/>
        </authorList>
    </citation>
    <scope>NUCLEOTIDE SEQUENCE</scope>
    <source>
        <tissue evidence="1">Shoot tip</tissue>
    </source>
</reference>
<gene>
    <name evidence="1" type="ORF">OIU77_025917</name>
</gene>